<reference evidence="2" key="1">
    <citation type="submission" date="2023-01" db="EMBL/GenBank/DDBJ databases">
        <title>Complete genome sequence of Planctobacterium marinum strain Dej080120_11.</title>
        <authorList>
            <person name="Ueki S."/>
            <person name="Maruyama F."/>
        </authorList>
    </citation>
    <scope>NUCLEOTIDE SEQUENCE</scope>
    <source>
        <strain evidence="2">Dej080120_11</strain>
    </source>
</reference>
<dbReference type="KEGG" id="pmaw:MACH26_13540"/>
<dbReference type="AlphaFoldDB" id="A0AA48HU09"/>
<dbReference type="RefSeq" id="WP_338291832.1">
    <property type="nucleotide sequence ID" value="NZ_AP027272.1"/>
</dbReference>
<accession>A0AA48HU09</accession>
<gene>
    <name evidence="2" type="ORF">MACH26_13540</name>
</gene>
<sequence length="255" mass="27480">MKKVLIVLLIILIAAGGFVFLGLSGLDDLIKQQIETQGSKVTKTSVTVSKVETKLTEAKITIGGLGIANPEGYSVDDAFKLNTVRLDLGTSTSEPYVIEEILIDAPEVLYELGSAGKANLITLKENLQASLPQSETSEPTGEAANPLVSVKKIKVQAVKLKLNLQALDLEQLPDDKRQFELTLPTFYADAVGVPDGIPADQVGAAIVDAMLDNLIKEGKRKVKGIFEDEAKQKLEEEKQKLEEKAKEKLKGLLGG</sequence>
<protein>
    <recommendedName>
        <fullName evidence="4">AsmA domain-containing protein</fullName>
    </recommendedName>
</protein>
<name>A0AA48HU09_9ALTE</name>
<evidence type="ECO:0000313" key="2">
    <source>
        <dbReference type="EMBL" id="BDX05833.1"/>
    </source>
</evidence>
<keyword evidence="3" id="KW-1185">Reference proteome</keyword>
<dbReference type="Proteomes" id="UP001333710">
    <property type="component" value="Chromosome"/>
</dbReference>
<keyword evidence="1" id="KW-0175">Coiled coil</keyword>
<organism evidence="2 3">
    <name type="scientific">Planctobacterium marinum</name>
    <dbReference type="NCBI Taxonomy" id="1631968"/>
    <lineage>
        <taxon>Bacteria</taxon>
        <taxon>Pseudomonadati</taxon>
        <taxon>Pseudomonadota</taxon>
        <taxon>Gammaproteobacteria</taxon>
        <taxon>Alteromonadales</taxon>
        <taxon>Alteromonadaceae</taxon>
        <taxon>Planctobacterium</taxon>
    </lineage>
</organism>
<dbReference type="EMBL" id="AP027272">
    <property type="protein sequence ID" value="BDX05833.1"/>
    <property type="molecule type" value="Genomic_DNA"/>
</dbReference>
<evidence type="ECO:0000256" key="1">
    <source>
        <dbReference type="SAM" id="Coils"/>
    </source>
</evidence>
<evidence type="ECO:0000313" key="3">
    <source>
        <dbReference type="Proteomes" id="UP001333710"/>
    </source>
</evidence>
<evidence type="ECO:0008006" key="4">
    <source>
        <dbReference type="Google" id="ProtNLM"/>
    </source>
</evidence>
<proteinExistence type="predicted"/>
<feature type="coiled-coil region" evidence="1">
    <location>
        <begin position="224"/>
        <end position="251"/>
    </location>
</feature>